<reference evidence="2 3" key="1">
    <citation type="submission" date="2019-01" db="EMBL/GenBank/DDBJ databases">
        <title>Chengkuizengella sp. nov., isolated from deep-sea sediment of East Pacific Ocean.</title>
        <authorList>
            <person name="Yang J."/>
            <person name="Lai Q."/>
            <person name="Shao Z."/>
        </authorList>
    </citation>
    <scope>NUCLEOTIDE SEQUENCE [LARGE SCALE GENOMIC DNA]</scope>
    <source>
        <strain evidence="2 3">YPA3-1-1</strain>
    </source>
</reference>
<dbReference type="AlphaFoldDB" id="A0A6N9Q7F3"/>
<dbReference type="RefSeq" id="WP_160647444.1">
    <property type="nucleotide sequence ID" value="NZ_SIJB01000035.1"/>
</dbReference>
<comment type="caution">
    <text evidence="2">The sequence shown here is derived from an EMBL/GenBank/DDBJ whole genome shotgun (WGS) entry which is preliminary data.</text>
</comment>
<organism evidence="2 3">
    <name type="scientific">Chengkuizengella marina</name>
    <dbReference type="NCBI Taxonomy" id="2507566"/>
    <lineage>
        <taxon>Bacteria</taxon>
        <taxon>Bacillati</taxon>
        <taxon>Bacillota</taxon>
        <taxon>Bacilli</taxon>
        <taxon>Bacillales</taxon>
        <taxon>Paenibacillaceae</taxon>
        <taxon>Chengkuizengella</taxon>
    </lineage>
</organism>
<proteinExistence type="predicted"/>
<name>A0A6N9Q7F3_9BACL</name>
<accession>A0A6N9Q7F3</accession>
<keyword evidence="3" id="KW-1185">Reference proteome</keyword>
<protein>
    <submittedName>
        <fullName evidence="2">Uncharacterized protein</fullName>
    </submittedName>
</protein>
<dbReference type="OrthoDB" id="2680327at2"/>
<gene>
    <name evidence="2" type="ORF">ERL59_16900</name>
</gene>
<sequence length="110" mass="13044">MSDKVLNLILNKLDSLESESKAIRNEMNEMRAEFRTETELIRNEMNEMRSDISEIKQSIHRLEESQPKDIFALLKNISIKVDYCDHQIGVLNKRLFKAESHIEELFKTYK</sequence>
<dbReference type="Gene3D" id="1.20.58.130">
    <property type="match status" value="1"/>
</dbReference>
<evidence type="ECO:0000313" key="3">
    <source>
        <dbReference type="Proteomes" id="UP000448943"/>
    </source>
</evidence>
<feature type="coiled-coil region" evidence="1">
    <location>
        <begin position="6"/>
        <end position="65"/>
    </location>
</feature>
<dbReference type="EMBL" id="SIJB01000035">
    <property type="protein sequence ID" value="NBI30631.1"/>
    <property type="molecule type" value="Genomic_DNA"/>
</dbReference>
<evidence type="ECO:0000313" key="2">
    <source>
        <dbReference type="EMBL" id="NBI30631.1"/>
    </source>
</evidence>
<evidence type="ECO:0000256" key="1">
    <source>
        <dbReference type="SAM" id="Coils"/>
    </source>
</evidence>
<dbReference type="Proteomes" id="UP000448943">
    <property type="component" value="Unassembled WGS sequence"/>
</dbReference>
<keyword evidence="1" id="KW-0175">Coiled coil</keyword>